<dbReference type="AlphaFoldDB" id="A0AAE7SRH1"/>
<keyword evidence="4" id="KW-0281">Fimbrium</keyword>
<dbReference type="SUPFAM" id="SSF49401">
    <property type="entry name" value="Bacterial adhesins"/>
    <property type="match status" value="1"/>
</dbReference>
<keyword evidence="3 5" id="KW-0732">Signal</keyword>
<comment type="similarity">
    <text evidence="2">Belongs to the fimbrial protein family.</text>
</comment>
<dbReference type="GO" id="GO:0009289">
    <property type="term" value="C:pilus"/>
    <property type="evidence" value="ECO:0007669"/>
    <property type="project" value="UniProtKB-SubCell"/>
</dbReference>
<evidence type="ECO:0000313" key="6">
    <source>
        <dbReference type="EMBL" id="QXT42562.1"/>
    </source>
</evidence>
<evidence type="ECO:0000256" key="1">
    <source>
        <dbReference type="ARBA" id="ARBA00004561"/>
    </source>
</evidence>
<dbReference type="PANTHER" id="PTHR33420">
    <property type="entry name" value="FIMBRIAL SUBUNIT ELFA-RELATED"/>
    <property type="match status" value="1"/>
</dbReference>
<protein>
    <submittedName>
        <fullName evidence="6">Type 1 fimbrial protein</fullName>
    </submittedName>
</protein>
<evidence type="ECO:0000256" key="5">
    <source>
        <dbReference type="SAM" id="SignalP"/>
    </source>
</evidence>
<evidence type="ECO:0000256" key="3">
    <source>
        <dbReference type="ARBA" id="ARBA00022729"/>
    </source>
</evidence>
<dbReference type="InterPro" id="IPR050263">
    <property type="entry name" value="Bact_Fimbrial_Adh_Pro"/>
</dbReference>
<comment type="subcellular location">
    <subcellularLocation>
        <location evidence="1">Fimbrium</location>
    </subcellularLocation>
</comment>
<evidence type="ECO:0000256" key="4">
    <source>
        <dbReference type="ARBA" id="ARBA00023263"/>
    </source>
</evidence>
<dbReference type="EMBL" id="CP054160">
    <property type="protein sequence ID" value="QXT42562.1"/>
    <property type="molecule type" value="Genomic_DNA"/>
</dbReference>
<organism evidence="6 7">
    <name type="scientific">Serratia fonticola</name>
    <dbReference type="NCBI Taxonomy" id="47917"/>
    <lineage>
        <taxon>Bacteria</taxon>
        <taxon>Pseudomonadati</taxon>
        <taxon>Pseudomonadota</taxon>
        <taxon>Gammaproteobacteria</taxon>
        <taxon>Enterobacterales</taxon>
        <taxon>Yersiniaceae</taxon>
        <taxon>Serratia</taxon>
    </lineage>
</organism>
<dbReference type="Proteomes" id="UP000503464">
    <property type="component" value="Chromosome"/>
</dbReference>
<sequence length="189" mass="19513">MRSNTRYRKTPVLCASLCLWAGLAGNTAQAVMLNFSASIVQGTCSLSLDKSVLSLGEVSQSRLRSGTLMNLQPVTLKASNCIGGTGGTQQPVISVSGVGQTQDGKWLFRSDESDAGGAGVMLVQSATPPGYGDIEVKTGDAFPLAAIGQAPVDKELPFYAGISCGGSSGCATLKPGAFTAHIVFKFAYR</sequence>
<gene>
    <name evidence="6" type="ORF">G9399_27380</name>
</gene>
<dbReference type="RefSeq" id="WP_065684699.1">
    <property type="nucleotide sequence ID" value="NZ_CP054160.3"/>
</dbReference>
<accession>A0AAE7SRH1</accession>
<dbReference type="Gene3D" id="2.60.40.1090">
    <property type="entry name" value="Fimbrial-type adhesion domain"/>
    <property type="match status" value="1"/>
</dbReference>
<dbReference type="GO" id="GO:0043709">
    <property type="term" value="P:cell adhesion involved in single-species biofilm formation"/>
    <property type="evidence" value="ECO:0007669"/>
    <property type="project" value="TreeGrafter"/>
</dbReference>
<name>A0AAE7SRH1_SERFO</name>
<reference evidence="7" key="1">
    <citation type="submission" date="2020-03" db="EMBL/GenBank/DDBJ databases">
        <title>Genome sequences of seven Enterobacteriaceae strains isolated from Canadian wastewater treatment facilities.</title>
        <authorList>
            <person name="Huang H."/>
            <person name="Chmara J.T."/>
            <person name="Duceppe M.-O."/>
        </authorList>
    </citation>
    <scope>NUCLEOTIDE SEQUENCE [LARGE SCALE GENOMIC DNA]</scope>
    <source>
        <strain evidence="7">Biosolid 3</strain>
    </source>
</reference>
<dbReference type="InterPro" id="IPR008966">
    <property type="entry name" value="Adhesion_dom_sf"/>
</dbReference>
<proteinExistence type="inferred from homology"/>
<dbReference type="InterPro" id="IPR036937">
    <property type="entry name" value="Adhesion_dom_fimbrial_sf"/>
</dbReference>
<feature type="signal peptide" evidence="5">
    <location>
        <begin position="1"/>
        <end position="30"/>
    </location>
</feature>
<feature type="chain" id="PRO_5042097395" evidence="5">
    <location>
        <begin position="31"/>
        <end position="189"/>
    </location>
</feature>
<dbReference type="PANTHER" id="PTHR33420:SF3">
    <property type="entry name" value="FIMBRIAL SUBUNIT ELFA"/>
    <property type="match status" value="1"/>
</dbReference>
<evidence type="ECO:0000256" key="2">
    <source>
        <dbReference type="ARBA" id="ARBA00006671"/>
    </source>
</evidence>
<evidence type="ECO:0000313" key="7">
    <source>
        <dbReference type="Proteomes" id="UP000503464"/>
    </source>
</evidence>